<protein>
    <recommendedName>
        <fullName evidence="1">AMP-dependent synthetase/ligase domain-containing protein</fullName>
    </recommendedName>
</protein>
<feature type="domain" description="AMP-dependent synthetase/ligase" evidence="1">
    <location>
        <begin position="11"/>
        <end position="69"/>
    </location>
</feature>
<proteinExistence type="predicted"/>
<dbReference type="Pfam" id="PF00501">
    <property type="entry name" value="AMP-binding"/>
    <property type="match status" value="1"/>
</dbReference>
<name>A0A834LGT3_RHOSS</name>
<keyword evidence="3" id="KW-1185">Reference proteome</keyword>
<dbReference type="Proteomes" id="UP000626092">
    <property type="component" value="Unassembled WGS sequence"/>
</dbReference>
<accession>A0A834LGT3</accession>
<dbReference type="OrthoDB" id="3633556at2759"/>
<dbReference type="Gene3D" id="3.40.50.980">
    <property type="match status" value="1"/>
</dbReference>
<dbReference type="InterPro" id="IPR000873">
    <property type="entry name" value="AMP-dep_synth/lig_dom"/>
</dbReference>
<evidence type="ECO:0000259" key="1">
    <source>
        <dbReference type="Pfam" id="PF00501"/>
    </source>
</evidence>
<evidence type="ECO:0000313" key="2">
    <source>
        <dbReference type="EMBL" id="KAF7135206.1"/>
    </source>
</evidence>
<reference evidence="2" key="1">
    <citation type="submission" date="2019-11" db="EMBL/GenBank/DDBJ databases">
        <authorList>
            <person name="Liu Y."/>
            <person name="Hou J."/>
            <person name="Li T.-Q."/>
            <person name="Guan C.-H."/>
            <person name="Wu X."/>
            <person name="Wu H.-Z."/>
            <person name="Ling F."/>
            <person name="Zhang R."/>
            <person name="Shi X.-G."/>
            <person name="Ren J.-P."/>
            <person name="Chen E.-F."/>
            <person name="Sun J.-M."/>
        </authorList>
    </citation>
    <scope>NUCLEOTIDE SEQUENCE</scope>
    <source>
        <strain evidence="2">Adult_tree_wgs_1</strain>
        <tissue evidence="2">Leaves</tissue>
    </source>
</reference>
<dbReference type="AlphaFoldDB" id="A0A834LGT3"/>
<evidence type="ECO:0000313" key="3">
    <source>
        <dbReference type="Proteomes" id="UP000626092"/>
    </source>
</evidence>
<gene>
    <name evidence="2" type="ORF">RHSIM_Rhsim08G0184000</name>
</gene>
<comment type="caution">
    <text evidence="2">The sequence shown here is derived from an EMBL/GenBank/DDBJ whole genome shotgun (WGS) entry which is preliminary data.</text>
</comment>
<organism evidence="2 3">
    <name type="scientific">Rhododendron simsii</name>
    <name type="common">Sims's rhododendron</name>
    <dbReference type="NCBI Taxonomy" id="118357"/>
    <lineage>
        <taxon>Eukaryota</taxon>
        <taxon>Viridiplantae</taxon>
        <taxon>Streptophyta</taxon>
        <taxon>Embryophyta</taxon>
        <taxon>Tracheophyta</taxon>
        <taxon>Spermatophyta</taxon>
        <taxon>Magnoliopsida</taxon>
        <taxon>eudicotyledons</taxon>
        <taxon>Gunneridae</taxon>
        <taxon>Pentapetalae</taxon>
        <taxon>asterids</taxon>
        <taxon>Ericales</taxon>
        <taxon>Ericaceae</taxon>
        <taxon>Ericoideae</taxon>
        <taxon>Rhodoreae</taxon>
        <taxon>Rhododendron</taxon>
    </lineage>
</organism>
<dbReference type="EMBL" id="WJXA01000008">
    <property type="protein sequence ID" value="KAF7135206.1"/>
    <property type="molecule type" value="Genomic_DNA"/>
</dbReference>
<sequence length="98" mass="10507">MASSTLTGLLKQVADQFPFHRAVSVSGQFDLTHARLQELIDQAASQLVASGVKPGDGVALTFPNTTEVPFSPPLFSCLSLPLKTHFSSLLDLFSIAYN</sequence>
<dbReference type="SUPFAM" id="SSF56801">
    <property type="entry name" value="Acetyl-CoA synthetase-like"/>
    <property type="match status" value="1"/>
</dbReference>